<gene>
    <name evidence="2" type="ordered locus">ATP_00001</name>
    <name evidence="3" type="ordered locus">ATP_00497</name>
</gene>
<keyword evidence="1" id="KW-0175">Coiled coil</keyword>
<dbReference type="AlphaFoldDB" id="B3R024"/>
<accession>B3R024</accession>
<keyword evidence="4" id="KW-1185">Reference proteome</keyword>
<name>B3R024_PHYMT</name>
<evidence type="ECO:0000313" key="3">
    <source>
        <dbReference type="EMBL" id="CAP18684.1"/>
    </source>
</evidence>
<sequence>MITQTQTYNNELQTKIDILTQEKEQLLKNLNEIQKNSSNNESSPYNLQQSIENFVKSTTNQF</sequence>
<dbReference type="EMBL" id="CU469464">
    <property type="protein sequence ID" value="CAP18188.1"/>
    <property type="molecule type" value="Genomic_DNA"/>
</dbReference>
<dbReference type="EMBL" id="CU469464">
    <property type="protein sequence ID" value="CAP18684.1"/>
    <property type="molecule type" value="Genomic_DNA"/>
</dbReference>
<dbReference type="KEGG" id="pml:ATP_00001"/>
<reference evidence="2 4" key="1">
    <citation type="journal article" date="2008" name="BMC Genomics">
        <title>The linear chromosome of the plant-pathogenic mycoplasma 'Candidatus Phytoplasma mali'.</title>
        <authorList>
            <person name="Kube M."/>
            <person name="Schneider B."/>
            <person name="Kuhl H."/>
            <person name="Dandekar T."/>
            <person name="Heitmann K."/>
            <person name="Migdoll A.M."/>
            <person name="Reinhardt R."/>
            <person name="Seemueller E."/>
        </authorList>
    </citation>
    <scope>NUCLEOTIDE SEQUENCE [LARGE SCALE GENOMIC DNA]</scope>
    <source>
        <strain evidence="2 4">AT</strain>
    </source>
</reference>
<evidence type="ECO:0000256" key="1">
    <source>
        <dbReference type="SAM" id="Coils"/>
    </source>
</evidence>
<dbReference type="Proteomes" id="UP000002020">
    <property type="component" value="Chromosome"/>
</dbReference>
<protein>
    <submittedName>
        <fullName evidence="2">Uncharacterized protein</fullName>
    </submittedName>
</protein>
<evidence type="ECO:0000313" key="4">
    <source>
        <dbReference type="Proteomes" id="UP000002020"/>
    </source>
</evidence>
<dbReference type="HOGENOM" id="CLU_2894094_0_0_14"/>
<feature type="coiled-coil region" evidence="1">
    <location>
        <begin position="9"/>
        <end position="36"/>
    </location>
</feature>
<evidence type="ECO:0000313" key="2">
    <source>
        <dbReference type="EMBL" id="CAP18188.1"/>
    </source>
</evidence>
<organism evidence="4">
    <name type="scientific">Phytoplasma mali (strain AT)</name>
    <dbReference type="NCBI Taxonomy" id="482235"/>
    <lineage>
        <taxon>Bacteria</taxon>
        <taxon>Bacillati</taxon>
        <taxon>Mycoplasmatota</taxon>
        <taxon>Mollicutes</taxon>
        <taxon>Acholeplasmatales</taxon>
        <taxon>Acholeplasmataceae</taxon>
        <taxon>Candidatus Phytoplasma</taxon>
        <taxon>16SrX (Apple proliferation group)</taxon>
    </lineage>
</organism>
<dbReference type="KEGG" id="pml:ATP_00497"/>
<proteinExistence type="predicted"/>